<dbReference type="CTD" id="36343043"/>
<protein>
    <submittedName>
        <fullName evidence="2">Uncharacterized protein</fullName>
    </submittedName>
</protein>
<evidence type="ECO:0000313" key="3">
    <source>
        <dbReference type="Proteomes" id="UP000019149"/>
    </source>
</evidence>
<name>W6UIC6_ECHGR</name>
<evidence type="ECO:0000256" key="1">
    <source>
        <dbReference type="SAM" id="MobiDB-lite"/>
    </source>
</evidence>
<comment type="caution">
    <text evidence="2">The sequence shown here is derived from an EMBL/GenBank/DDBJ whole genome shotgun (WGS) entry which is preliminary data.</text>
</comment>
<gene>
    <name evidence="2" type="ORF">EGR_07328</name>
</gene>
<dbReference type="Proteomes" id="UP000019149">
    <property type="component" value="Unassembled WGS sequence"/>
</dbReference>
<feature type="region of interest" description="Disordered" evidence="1">
    <location>
        <begin position="141"/>
        <end position="162"/>
    </location>
</feature>
<dbReference type="EMBL" id="APAU02000074">
    <property type="protein sequence ID" value="EUB57857.1"/>
    <property type="molecule type" value="Genomic_DNA"/>
</dbReference>
<feature type="compositionally biased region" description="Polar residues" evidence="1">
    <location>
        <begin position="141"/>
        <end position="152"/>
    </location>
</feature>
<accession>W6UIC6</accession>
<dbReference type="GeneID" id="36343043"/>
<evidence type="ECO:0000313" key="2">
    <source>
        <dbReference type="EMBL" id="EUB57857.1"/>
    </source>
</evidence>
<dbReference type="KEGG" id="egl:EGR_07328"/>
<keyword evidence="3" id="KW-1185">Reference proteome</keyword>
<sequence>MSGFLCKKQSIKLPILLKYREARSNELWCIRLQMDTGVSIDTLVSLIQSDSQPIPAASADAMLFGAFPGCALDSSPLIHSLGDYCCPPLPTPPLMVTSPSATPRSTMTSSSCCTPSHRRVAQPSLFELAQTIQKKRKYESNLVTGESPSNNPEKAPVSTPPRTCTHSSHLLIPINMAKSNQPGCFKSVETREEEICVPHPTLVYFLQQKWWNTSGWLPENFLVYESLLTALIDLHNLEGVLQTTG</sequence>
<organism evidence="2 3">
    <name type="scientific">Echinococcus granulosus</name>
    <name type="common">Hydatid tapeworm</name>
    <dbReference type="NCBI Taxonomy" id="6210"/>
    <lineage>
        <taxon>Eukaryota</taxon>
        <taxon>Metazoa</taxon>
        <taxon>Spiralia</taxon>
        <taxon>Lophotrochozoa</taxon>
        <taxon>Platyhelminthes</taxon>
        <taxon>Cestoda</taxon>
        <taxon>Eucestoda</taxon>
        <taxon>Cyclophyllidea</taxon>
        <taxon>Taeniidae</taxon>
        <taxon>Echinococcus</taxon>
        <taxon>Echinococcus granulosus group</taxon>
    </lineage>
</organism>
<dbReference type="AlphaFoldDB" id="W6UIC6"/>
<reference evidence="2 3" key="1">
    <citation type="journal article" date="2013" name="Nat. Genet.">
        <title>The genome of the hydatid tapeworm Echinococcus granulosus.</title>
        <authorList>
            <person name="Zheng H."/>
            <person name="Zhang W."/>
            <person name="Zhang L."/>
            <person name="Zhang Z."/>
            <person name="Li J."/>
            <person name="Lu G."/>
            <person name="Zhu Y."/>
            <person name="Wang Y."/>
            <person name="Huang Y."/>
            <person name="Liu J."/>
            <person name="Kang H."/>
            <person name="Chen J."/>
            <person name="Wang L."/>
            <person name="Chen A."/>
            <person name="Yu S."/>
            <person name="Gao Z."/>
            <person name="Jin L."/>
            <person name="Gu W."/>
            <person name="Wang Z."/>
            <person name="Zhao L."/>
            <person name="Shi B."/>
            <person name="Wen H."/>
            <person name="Lin R."/>
            <person name="Jones M.K."/>
            <person name="Brejova B."/>
            <person name="Vinar T."/>
            <person name="Zhao G."/>
            <person name="McManus D.P."/>
            <person name="Chen Z."/>
            <person name="Zhou Y."/>
            <person name="Wang S."/>
        </authorList>
    </citation>
    <scope>NUCLEOTIDE SEQUENCE [LARGE SCALE GENOMIC DNA]</scope>
</reference>
<dbReference type="RefSeq" id="XP_024349053.1">
    <property type="nucleotide sequence ID" value="XM_024496577.1"/>
</dbReference>
<proteinExistence type="predicted"/>